<dbReference type="NCBIfam" id="TIGR02532">
    <property type="entry name" value="IV_pilin_GFxxxE"/>
    <property type="match status" value="1"/>
</dbReference>
<dbReference type="RefSeq" id="WP_123629737.1">
    <property type="nucleotide sequence ID" value="NZ_AYKH01000001.1"/>
</dbReference>
<dbReference type="PANTHER" id="PTHR30093:SF47">
    <property type="entry name" value="TYPE IV PILUS NON-CORE MINOR PILIN PILE"/>
    <property type="match status" value="1"/>
</dbReference>
<comment type="caution">
    <text evidence="2">The sequence shown here is derived from an EMBL/GenBank/DDBJ whole genome shotgun (WGS) entry which is preliminary data.</text>
</comment>
<organism evidence="2 3">
    <name type="scientific">Salinisphaera orenii MK-B5</name>
    <dbReference type="NCBI Taxonomy" id="856730"/>
    <lineage>
        <taxon>Bacteria</taxon>
        <taxon>Pseudomonadati</taxon>
        <taxon>Pseudomonadota</taxon>
        <taxon>Gammaproteobacteria</taxon>
        <taxon>Salinisphaerales</taxon>
        <taxon>Salinisphaeraceae</taxon>
        <taxon>Salinisphaera</taxon>
    </lineage>
</organism>
<dbReference type="Pfam" id="PF16732">
    <property type="entry name" value="ComP_DUS"/>
    <property type="match status" value="1"/>
</dbReference>
<evidence type="ECO:0000313" key="3">
    <source>
        <dbReference type="Proteomes" id="UP000283993"/>
    </source>
</evidence>
<dbReference type="InterPro" id="IPR045584">
    <property type="entry name" value="Pilin-like"/>
</dbReference>
<dbReference type="PROSITE" id="PS00409">
    <property type="entry name" value="PROKAR_NTER_METHYL"/>
    <property type="match status" value="1"/>
</dbReference>
<evidence type="ECO:0000256" key="1">
    <source>
        <dbReference type="SAM" id="Phobius"/>
    </source>
</evidence>
<proteinExistence type="predicted"/>
<keyword evidence="1" id="KW-1133">Transmembrane helix</keyword>
<sequence length="157" mass="16918">MSIHVQQDKATFGKPCVSPSFLSTDEAQGRRCAGEGSSGFTLIELMIVLLIVAILAAIAYPAYTGYLRSAQRADAQAALMNAAQRLERRYTAAGEYSAAQTTIASEQGYWTVKVDITDSGQSYFLTAQKTDKGVTDATCSGSMTLDPQGRREPDSCW</sequence>
<evidence type="ECO:0000313" key="2">
    <source>
        <dbReference type="EMBL" id="ROO30351.1"/>
    </source>
</evidence>
<feature type="transmembrane region" description="Helical" evidence="1">
    <location>
        <begin position="45"/>
        <end position="63"/>
    </location>
</feature>
<accession>A0A423PXP6</accession>
<keyword evidence="1" id="KW-0472">Membrane</keyword>
<dbReference type="PANTHER" id="PTHR30093">
    <property type="entry name" value="GENERAL SECRETION PATHWAY PROTEIN G"/>
    <property type="match status" value="1"/>
</dbReference>
<dbReference type="EMBL" id="AYKH01000001">
    <property type="protein sequence ID" value="ROO30351.1"/>
    <property type="molecule type" value="Genomic_DNA"/>
</dbReference>
<gene>
    <name evidence="2" type="ORF">SAOR_00435</name>
</gene>
<dbReference type="Gene3D" id="3.30.700.10">
    <property type="entry name" value="Glycoprotein, Type 4 Pilin"/>
    <property type="match status" value="1"/>
</dbReference>
<dbReference type="SUPFAM" id="SSF54523">
    <property type="entry name" value="Pili subunits"/>
    <property type="match status" value="1"/>
</dbReference>
<dbReference type="Proteomes" id="UP000283993">
    <property type="component" value="Unassembled WGS sequence"/>
</dbReference>
<dbReference type="Pfam" id="PF07963">
    <property type="entry name" value="N_methyl"/>
    <property type="match status" value="1"/>
</dbReference>
<dbReference type="InterPro" id="IPR012902">
    <property type="entry name" value="N_methyl_site"/>
</dbReference>
<dbReference type="AlphaFoldDB" id="A0A423PXP6"/>
<keyword evidence="1" id="KW-0812">Transmembrane</keyword>
<protein>
    <submittedName>
        <fullName evidence="2">Type IV pilin</fullName>
    </submittedName>
</protein>
<name>A0A423PXP6_9GAMM</name>
<dbReference type="GO" id="GO:0043683">
    <property type="term" value="P:type IV pilus assembly"/>
    <property type="evidence" value="ECO:0007669"/>
    <property type="project" value="InterPro"/>
</dbReference>
<dbReference type="InterPro" id="IPR031982">
    <property type="entry name" value="PilE-like"/>
</dbReference>
<keyword evidence="3" id="KW-1185">Reference proteome</keyword>
<reference evidence="2 3" key="1">
    <citation type="submission" date="2013-10" db="EMBL/GenBank/DDBJ databases">
        <title>Salinisphaera orenii MK-B5 Genome Sequencing.</title>
        <authorList>
            <person name="Lai Q."/>
            <person name="Li C."/>
            <person name="Shao Z."/>
        </authorList>
    </citation>
    <scope>NUCLEOTIDE SEQUENCE [LARGE SCALE GENOMIC DNA]</scope>
    <source>
        <strain evidence="2 3">MK-B5</strain>
    </source>
</reference>